<evidence type="ECO:0000313" key="1">
    <source>
        <dbReference type="EMBL" id="PMD46221.1"/>
    </source>
</evidence>
<dbReference type="Proteomes" id="UP000235786">
    <property type="component" value="Unassembled WGS sequence"/>
</dbReference>
<evidence type="ECO:0000313" key="2">
    <source>
        <dbReference type="Proteomes" id="UP000235786"/>
    </source>
</evidence>
<sequence length="382" mass="44307">MAIFQILPPYSAMAINPQQQPEQWLRMTLASWHLAPRIRSIFRFLLGLKSMRLRSFEMLSAQGRGFYNHDFETRRTAVASLSNTAADNHDLIDIGAALANLDFRSGDVEQIHPSTPERKNSNLITPTIEKNGRHNNLDAGNPFAFRYRDYNNLRSVDPAWPIFCCNSDTFYPLDTMDDPFSDFKAAGNKMIPEAEYDWKIYPESIHHFIELEPIGRGPFHPVQTRYFFYTKRGYFRETDVESFLRLIEYMKAVLVSYTINHCNLHMHQYKFSRFERVEITGHGNKRRELSAKQLLKEKRNVMVRKLSQGRQEEIAEMERKLKTATIEEVEELATHVTFAREGEVSEVARKLSSGKAGENDNSKLGLARLNMYYSEPIVPRTP</sequence>
<organism evidence="1 2">
    <name type="scientific">Hyaloscypha variabilis (strain UAMH 11265 / GT02V1 / F)</name>
    <name type="common">Meliniomyces variabilis</name>
    <dbReference type="NCBI Taxonomy" id="1149755"/>
    <lineage>
        <taxon>Eukaryota</taxon>
        <taxon>Fungi</taxon>
        <taxon>Dikarya</taxon>
        <taxon>Ascomycota</taxon>
        <taxon>Pezizomycotina</taxon>
        <taxon>Leotiomycetes</taxon>
        <taxon>Helotiales</taxon>
        <taxon>Hyaloscyphaceae</taxon>
        <taxon>Hyaloscypha</taxon>
        <taxon>Hyaloscypha variabilis</taxon>
    </lineage>
</organism>
<accession>A0A2J6S628</accession>
<keyword evidence="2" id="KW-1185">Reference proteome</keyword>
<protein>
    <submittedName>
        <fullName evidence="1">Uncharacterized protein</fullName>
    </submittedName>
</protein>
<reference evidence="1 2" key="1">
    <citation type="submission" date="2016-04" db="EMBL/GenBank/DDBJ databases">
        <title>A degradative enzymes factory behind the ericoid mycorrhizal symbiosis.</title>
        <authorList>
            <consortium name="DOE Joint Genome Institute"/>
            <person name="Martino E."/>
            <person name="Morin E."/>
            <person name="Grelet G."/>
            <person name="Kuo A."/>
            <person name="Kohler A."/>
            <person name="Daghino S."/>
            <person name="Barry K."/>
            <person name="Choi C."/>
            <person name="Cichocki N."/>
            <person name="Clum A."/>
            <person name="Copeland A."/>
            <person name="Hainaut M."/>
            <person name="Haridas S."/>
            <person name="Labutti K."/>
            <person name="Lindquist E."/>
            <person name="Lipzen A."/>
            <person name="Khouja H.-R."/>
            <person name="Murat C."/>
            <person name="Ohm R."/>
            <person name="Olson A."/>
            <person name="Spatafora J."/>
            <person name="Veneault-Fourrey C."/>
            <person name="Henrissat B."/>
            <person name="Grigoriev I."/>
            <person name="Martin F."/>
            <person name="Perotto S."/>
        </authorList>
    </citation>
    <scope>NUCLEOTIDE SEQUENCE [LARGE SCALE GENOMIC DNA]</scope>
    <source>
        <strain evidence="1 2">F</strain>
    </source>
</reference>
<name>A0A2J6S628_HYAVF</name>
<proteinExistence type="predicted"/>
<dbReference type="AlphaFoldDB" id="A0A2J6S628"/>
<gene>
    <name evidence="1" type="ORF">L207DRAFT_628801</name>
</gene>
<dbReference type="EMBL" id="KZ613939">
    <property type="protein sequence ID" value="PMD46221.1"/>
    <property type="molecule type" value="Genomic_DNA"/>
</dbReference>
<dbReference type="OrthoDB" id="3528831at2759"/>